<proteinExistence type="predicted"/>
<protein>
    <submittedName>
        <fullName evidence="2">Uncharacterized protein</fullName>
    </submittedName>
</protein>
<keyword evidence="3" id="KW-1185">Reference proteome</keyword>
<organism evidence="2 3">
    <name type="scientific">Sphingomonas naphthae</name>
    <dbReference type="NCBI Taxonomy" id="1813468"/>
    <lineage>
        <taxon>Bacteria</taxon>
        <taxon>Pseudomonadati</taxon>
        <taxon>Pseudomonadota</taxon>
        <taxon>Alphaproteobacteria</taxon>
        <taxon>Sphingomonadales</taxon>
        <taxon>Sphingomonadaceae</taxon>
        <taxon>Sphingomonas</taxon>
    </lineage>
</organism>
<dbReference type="RefSeq" id="WP_273690527.1">
    <property type="nucleotide sequence ID" value="NZ_CP117411.1"/>
</dbReference>
<reference evidence="2 3" key="1">
    <citation type="submission" date="2023-02" db="EMBL/GenBank/DDBJ databases">
        <title>Genome sequence of Sphingomonas naphthae.</title>
        <authorList>
            <person name="Kim S."/>
            <person name="Heo J."/>
            <person name="Kwon S.-W."/>
        </authorList>
    </citation>
    <scope>NUCLEOTIDE SEQUENCE [LARGE SCALE GENOMIC DNA]</scope>
    <source>
        <strain evidence="2 3">KACC 18716</strain>
    </source>
</reference>
<evidence type="ECO:0000313" key="3">
    <source>
        <dbReference type="Proteomes" id="UP001220395"/>
    </source>
</evidence>
<feature type="region of interest" description="Disordered" evidence="1">
    <location>
        <begin position="30"/>
        <end position="49"/>
    </location>
</feature>
<sequence length="49" mass="5520">MTDEEFLFGDGHSVYRGLLPSHMPAVLPPATWTRQRRRQANRAAALAAR</sequence>
<gene>
    <name evidence="2" type="ORF">PQ455_07345</name>
</gene>
<evidence type="ECO:0000313" key="2">
    <source>
        <dbReference type="EMBL" id="WCT75022.1"/>
    </source>
</evidence>
<dbReference type="Proteomes" id="UP001220395">
    <property type="component" value="Chromosome"/>
</dbReference>
<accession>A0ABY7TP59</accession>
<name>A0ABY7TP59_9SPHN</name>
<evidence type="ECO:0000256" key="1">
    <source>
        <dbReference type="SAM" id="MobiDB-lite"/>
    </source>
</evidence>
<dbReference type="EMBL" id="CP117411">
    <property type="protein sequence ID" value="WCT75022.1"/>
    <property type="molecule type" value="Genomic_DNA"/>
</dbReference>